<dbReference type="RefSeq" id="WP_011937349.1">
    <property type="nucleotide sequence ID" value="NC_009483.1"/>
</dbReference>
<dbReference type="GO" id="GO:0004129">
    <property type="term" value="F:cytochrome-c oxidase activity"/>
    <property type="evidence" value="ECO:0007669"/>
    <property type="project" value="InterPro"/>
</dbReference>
<dbReference type="FunFam" id="1.20.120.80:FF:000001">
    <property type="entry name" value="Cytochrome (Ubi)quinol oxidase subunit III"/>
    <property type="match status" value="1"/>
</dbReference>
<evidence type="ECO:0000256" key="3">
    <source>
        <dbReference type="ARBA" id="ARBA00011700"/>
    </source>
</evidence>
<accession>A5GCR6</accession>
<evidence type="ECO:0000313" key="18">
    <source>
        <dbReference type="Proteomes" id="UP000006695"/>
    </source>
</evidence>
<comment type="function">
    <text evidence="9">Cytochrome bo(3) ubiquinol terminal oxidase is the component of the aerobic respiratory chain of E.coli that predominates when cells are grown at high aeration. Has proton pump activity across the membrane in addition to electron transfer, pumping 2 protons/electron.</text>
</comment>
<feature type="transmembrane region" description="Helical" evidence="15">
    <location>
        <begin position="20"/>
        <end position="43"/>
    </location>
</feature>
<dbReference type="InterPro" id="IPR000298">
    <property type="entry name" value="Cyt_c_oxidase-like_su3"/>
</dbReference>
<evidence type="ECO:0000256" key="2">
    <source>
        <dbReference type="ARBA" id="ARBA00010581"/>
    </source>
</evidence>
<evidence type="ECO:0000256" key="7">
    <source>
        <dbReference type="ARBA" id="ARBA00022989"/>
    </source>
</evidence>
<dbReference type="KEGG" id="gur:Gura_0407"/>
<comment type="subunit">
    <text evidence="3">Heterooctamer of two A chains, two B chains, two C chains and two D chains.</text>
</comment>
<reference evidence="17 18" key="1">
    <citation type="submission" date="2007-05" db="EMBL/GenBank/DDBJ databases">
        <title>Complete sequence of Geobacter uraniireducens Rf4.</title>
        <authorList>
            <consortium name="US DOE Joint Genome Institute"/>
            <person name="Copeland A."/>
            <person name="Lucas S."/>
            <person name="Lapidus A."/>
            <person name="Barry K."/>
            <person name="Detter J.C."/>
            <person name="Glavina del Rio T."/>
            <person name="Hammon N."/>
            <person name="Israni S."/>
            <person name="Dalin E."/>
            <person name="Tice H."/>
            <person name="Pitluck S."/>
            <person name="Chertkov O."/>
            <person name="Brettin T."/>
            <person name="Bruce D."/>
            <person name="Han C."/>
            <person name="Schmutz J."/>
            <person name="Larimer F."/>
            <person name="Land M."/>
            <person name="Hauser L."/>
            <person name="Kyrpides N."/>
            <person name="Mikhailova N."/>
            <person name="Shelobolina E."/>
            <person name="Aklujkar M."/>
            <person name="Lovley D."/>
            <person name="Richardson P."/>
        </authorList>
    </citation>
    <scope>NUCLEOTIDE SEQUENCE [LARGE SCALE GENOMIC DNA]</scope>
    <source>
        <strain evidence="18">ATCC BAA-1134 / JCM 13001 / Rf4</strain>
    </source>
</reference>
<evidence type="ECO:0000256" key="5">
    <source>
        <dbReference type="ARBA" id="ARBA00022475"/>
    </source>
</evidence>
<protein>
    <recommendedName>
        <fullName evidence="4">Cytochrome bo(3) ubiquinol oxidase subunit 3</fullName>
    </recommendedName>
    <alternativeName>
        <fullName evidence="12">Cytochrome o ubiquinol oxidase subunit 3</fullName>
    </alternativeName>
    <alternativeName>
        <fullName evidence="10">Oxidase bo(3) subunit 3</fullName>
    </alternativeName>
    <alternativeName>
        <fullName evidence="13">Ubiquinol oxidase polypeptide III</fullName>
    </alternativeName>
    <alternativeName>
        <fullName evidence="11">Ubiquinol oxidase subunit 3</fullName>
    </alternativeName>
</protein>
<feature type="transmembrane region" description="Helical" evidence="15">
    <location>
        <begin position="63"/>
        <end position="83"/>
    </location>
</feature>
<evidence type="ECO:0000259" key="16">
    <source>
        <dbReference type="PROSITE" id="PS50253"/>
    </source>
</evidence>
<evidence type="ECO:0000256" key="8">
    <source>
        <dbReference type="ARBA" id="ARBA00023136"/>
    </source>
</evidence>
<keyword evidence="6 14" id="KW-0812">Transmembrane</keyword>
<organism evidence="17 18">
    <name type="scientific">Geotalea uraniireducens (strain Rf4)</name>
    <name type="common">Geobacter uraniireducens</name>
    <dbReference type="NCBI Taxonomy" id="351605"/>
    <lineage>
        <taxon>Bacteria</taxon>
        <taxon>Pseudomonadati</taxon>
        <taxon>Thermodesulfobacteriota</taxon>
        <taxon>Desulfuromonadia</taxon>
        <taxon>Geobacterales</taxon>
        <taxon>Geobacteraceae</taxon>
        <taxon>Geotalea</taxon>
    </lineage>
</organism>
<dbReference type="GO" id="GO:0005886">
    <property type="term" value="C:plasma membrane"/>
    <property type="evidence" value="ECO:0007669"/>
    <property type="project" value="UniProtKB-SubCell"/>
</dbReference>
<dbReference type="InterPro" id="IPR024791">
    <property type="entry name" value="Cyt_c/ubiquinol_Oxase_su3"/>
</dbReference>
<dbReference type="EMBL" id="CP000698">
    <property type="protein sequence ID" value="ABQ24623.1"/>
    <property type="molecule type" value="Genomic_DNA"/>
</dbReference>
<feature type="transmembrane region" description="Helical" evidence="15">
    <location>
        <begin position="95"/>
        <end position="112"/>
    </location>
</feature>
<dbReference type="CDD" id="cd02862">
    <property type="entry name" value="NorE_like"/>
    <property type="match status" value="1"/>
</dbReference>
<dbReference type="STRING" id="351605.Gura_0407"/>
<evidence type="ECO:0000313" key="17">
    <source>
        <dbReference type="EMBL" id="ABQ24623.1"/>
    </source>
</evidence>
<name>A5GCR6_GEOUR</name>
<dbReference type="Gene3D" id="1.20.120.80">
    <property type="entry name" value="Cytochrome c oxidase, subunit III, four-helix bundle"/>
    <property type="match status" value="1"/>
</dbReference>
<keyword evidence="18" id="KW-1185">Reference proteome</keyword>
<evidence type="ECO:0000256" key="4">
    <source>
        <dbReference type="ARBA" id="ARBA00014687"/>
    </source>
</evidence>
<keyword evidence="8 15" id="KW-0472">Membrane</keyword>
<dbReference type="InterPro" id="IPR013833">
    <property type="entry name" value="Cyt_c_oxidase_su3_a-hlx"/>
</dbReference>
<evidence type="ECO:0000256" key="10">
    <source>
        <dbReference type="ARBA" id="ARBA00030072"/>
    </source>
</evidence>
<gene>
    <name evidence="17" type="ordered locus">Gura_0407</name>
</gene>
<dbReference type="PANTHER" id="PTHR11403">
    <property type="entry name" value="CYTOCHROME C OXIDASE SUBUNIT III"/>
    <property type="match status" value="1"/>
</dbReference>
<dbReference type="GO" id="GO:0019646">
    <property type="term" value="P:aerobic electron transport chain"/>
    <property type="evidence" value="ECO:0007669"/>
    <property type="project" value="InterPro"/>
</dbReference>
<evidence type="ECO:0000256" key="13">
    <source>
        <dbReference type="ARBA" id="ARBA00032717"/>
    </source>
</evidence>
<keyword evidence="7 15" id="KW-1133">Transmembrane helix</keyword>
<comment type="subcellular location">
    <subcellularLocation>
        <location evidence="1 14">Cell membrane</location>
        <topology evidence="1 14">Multi-pass membrane protein</topology>
    </subcellularLocation>
</comment>
<dbReference type="InterPro" id="IPR035973">
    <property type="entry name" value="Cyt_c_oxidase_su3-like_sf"/>
</dbReference>
<proteinExistence type="inferred from homology"/>
<keyword evidence="5" id="KW-1003">Cell membrane</keyword>
<feature type="transmembrane region" description="Helical" evidence="15">
    <location>
        <begin position="132"/>
        <end position="156"/>
    </location>
</feature>
<dbReference type="Pfam" id="PF00510">
    <property type="entry name" value="COX3"/>
    <property type="match status" value="1"/>
</dbReference>
<dbReference type="PANTHER" id="PTHR11403:SF6">
    <property type="entry name" value="NITRIC OXIDE REDUCTASE SUBUNIT E"/>
    <property type="match status" value="1"/>
</dbReference>
<evidence type="ECO:0000256" key="1">
    <source>
        <dbReference type="ARBA" id="ARBA00004651"/>
    </source>
</evidence>
<dbReference type="SUPFAM" id="SSF81452">
    <property type="entry name" value="Cytochrome c oxidase subunit III-like"/>
    <property type="match status" value="1"/>
</dbReference>
<comment type="similarity">
    <text evidence="2 14">Belongs to the cytochrome c oxidase subunit 3 family.</text>
</comment>
<feature type="domain" description="Heme-copper oxidase subunit III family profile" evidence="16">
    <location>
        <begin position="1"/>
        <end position="196"/>
    </location>
</feature>
<dbReference type="PROSITE" id="PS50253">
    <property type="entry name" value="COX3"/>
    <property type="match status" value="1"/>
</dbReference>
<dbReference type="AlphaFoldDB" id="A5GCR6"/>
<evidence type="ECO:0000256" key="12">
    <source>
        <dbReference type="ARBA" id="ARBA00032189"/>
    </source>
</evidence>
<sequence length="196" mass="21758">MTETKHTTEQQGAALETAKLGIWAFLATEVLLFGGLFTAYTVLRVGDPQMFHTEYLKLNRLFGAINTVVLITSSLTVALGIAAIREGKTGTLKRCLLLTILLAAAFLGIKYAEYAEHFARGELPRTNNFFSLYYMMTGLHAIHVFAGMAALATMLVMAGRGKFSAEEHTPVEITGLYWHFVDLVWIYLFPLLYLIG</sequence>
<dbReference type="HOGENOM" id="CLU_044071_1_0_7"/>
<evidence type="ECO:0000256" key="15">
    <source>
        <dbReference type="SAM" id="Phobius"/>
    </source>
</evidence>
<evidence type="ECO:0000256" key="14">
    <source>
        <dbReference type="RuleBase" id="RU003376"/>
    </source>
</evidence>
<evidence type="ECO:0000256" key="11">
    <source>
        <dbReference type="ARBA" id="ARBA00031884"/>
    </source>
</evidence>
<evidence type="ECO:0000256" key="9">
    <source>
        <dbReference type="ARBA" id="ARBA00025694"/>
    </source>
</evidence>
<evidence type="ECO:0000256" key="6">
    <source>
        <dbReference type="ARBA" id="ARBA00022692"/>
    </source>
</evidence>
<dbReference type="OrthoDB" id="9810850at2"/>
<dbReference type="Proteomes" id="UP000006695">
    <property type="component" value="Chromosome"/>
</dbReference>
<feature type="transmembrane region" description="Helical" evidence="15">
    <location>
        <begin position="176"/>
        <end position="195"/>
    </location>
</feature>